<keyword evidence="1" id="KW-0472">Membrane</keyword>
<protein>
    <submittedName>
        <fullName evidence="2">Glycoprotein</fullName>
    </submittedName>
</protein>
<evidence type="ECO:0000256" key="1">
    <source>
        <dbReference type="SAM" id="Phobius"/>
    </source>
</evidence>
<keyword evidence="1" id="KW-1133">Transmembrane helix</keyword>
<evidence type="ECO:0000313" key="2">
    <source>
        <dbReference type="EMBL" id="QMP82180.1"/>
    </source>
</evidence>
<reference evidence="2" key="1">
    <citation type="journal article" date="2019" name="PLoS Pathog.">
        <title>Re-assessing the diversity of negative strand RNA viruses in insects.</title>
        <authorList>
            <person name="Kafer S."/>
            <person name="Paraskevopoulou S."/>
            <person name="Zirkel F."/>
            <person name="Wieseke N."/>
            <person name="Donath A."/>
            <person name="Petersen M."/>
            <person name="Jones T.C."/>
            <person name="Liu S."/>
            <person name="Zhou X."/>
            <person name="Middendorf M."/>
            <person name="Junglen S."/>
            <person name="Misof B."/>
            <person name="Drosten C."/>
        </authorList>
    </citation>
    <scope>NUCLEOTIDE SEQUENCE</scope>
    <source>
        <strain evidence="2">OKIAV20</strain>
    </source>
</reference>
<organism evidence="2">
    <name type="scientific">Coleopteran rhabdo-related virus OKIAV20</name>
    <dbReference type="NCBI Taxonomy" id="2746287"/>
    <lineage>
        <taxon>Viruses</taxon>
        <taxon>Riboviria</taxon>
        <taxon>Orthornavirae</taxon>
        <taxon>Negarnaviricota</taxon>
        <taxon>Haploviricotina</taxon>
        <taxon>Monjiviricetes</taxon>
        <taxon>Mononegavirales</taxon>
        <taxon>Rhabdoviridae</taxon>
    </lineage>
</organism>
<sequence length="549" mass="62220">MKYSKYLMVLILIKTSLGNPRTPVLYAPDNLEIHYSIPPRPICDVGSNAQYSKSIITFLKPIFGMHFPILSCQALNKKTACQKSFFGTITTWDEGHQIRDWESEDEEAIKDLLHLTMEEIIKEGVSQDFEKERESLTDCYWLTTNSKVAKIVSCHFSLSDSIHPGFLKGTSIEKSDKRGHVTIHFESRTIKECKFHPIGSMSCLTNLQKSRVVCPRAKRSLEISSHLCDMGSTPVYIGKNGELFSGTQSSRVKRSVTEIIPPFVRDYYQALFLTVTQNKTRSRRFAKTQISFHPDLGSSGLETLNFELEYTLVGNSQTLFFKNCLSIQEKWDAVINSPNIDCRNIYQLISGTNKILCTTHLGGYKGHVGIPIPIKESQKLYEDYLSKGLWNVTYNKKKFKVEPVSGLLIPEEMSLFYNNPPPHVLFFLKGYMKNGIFSDYESQDIITENQYVPADNISDIGDGIFSHASASWFSPLSTNLDQSAHVDFLNAVISDHGIINSLWHYVIHNDICIFILVMTGTILVLKIVLCIRGCFKSRDIAKYGKVGMF</sequence>
<accession>A0A7D7F803</accession>
<dbReference type="EMBL" id="MT153398">
    <property type="protein sequence ID" value="QMP82180.1"/>
    <property type="molecule type" value="Viral_cRNA"/>
</dbReference>
<feature type="transmembrane region" description="Helical" evidence="1">
    <location>
        <begin position="513"/>
        <end position="535"/>
    </location>
</feature>
<proteinExistence type="predicted"/>
<reference evidence="2" key="2">
    <citation type="submission" date="2020-03" db="EMBL/GenBank/DDBJ databases">
        <authorList>
            <person name="Kafer S."/>
            <person name="Paraskevopoulou S."/>
            <person name="Zirkel F."/>
            <person name="Wieseke N."/>
            <person name="Donath A."/>
            <person name="Petersen M."/>
            <person name="Jones T.C."/>
            <person name="Liu S."/>
            <person name="Zhou X."/>
            <person name="Middendorf M."/>
            <person name="Junglen S."/>
            <person name="Misof B."/>
            <person name="Drosten C."/>
        </authorList>
    </citation>
    <scope>NUCLEOTIDE SEQUENCE</scope>
    <source>
        <strain evidence="2">OKIAV20</strain>
    </source>
</reference>
<keyword evidence="1" id="KW-0812">Transmembrane</keyword>
<name>A0A7D7F803_9RHAB</name>